<dbReference type="SUPFAM" id="SSF53955">
    <property type="entry name" value="Lysozyme-like"/>
    <property type="match status" value="1"/>
</dbReference>
<dbReference type="Gene3D" id="6.10.250.3150">
    <property type="match status" value="1"/>
</dbReference>
<keyword evidence="2" id="KW-0732">Signal</keyword>
<sequence length="440" mass="48567">MRKVSDGMPTVVSLAAALLIGMSLFQAAYAQTADSSAVQSRRAELQTQLQQVEAEIDQQKKLLTGKQQESVSLERDINILNAKIKTAQLSIKARDLTILQLGDDISAKQVAINGLSEKLDREKDSLAQLIRRTADIDSYPYIAVVLGNGSLSEVFEDLDTFSSLQQALRDSFDEIEETKTVTAVQKNVLEDKRAEEVQLRQLQVLEQKKIESQQAEKKRILTVSKGVEALYQQLIKSKEKSAAQIRTELFTLSGSAAIPFEKALEYATKVGNATGVRPALILGIIAEESNLGENVGTGFWRTDMHPTRDQPVFERLTSELGLDPDKMPVSKKPWYGWGGAMGPAQFIPSTWVLYKERVAKATGHNPPNPWNPEDAFAAAAILLADNGATKQTPAAERLAALRYLAGWTNATKRAYAFYGDDVMELADKYQNQINVLLAIR</sequence>
<name>A0A1F6ED45_9BACT</name>
<dbReference type="InterPro" id="IPR023346">
    <property type="entry name" value="Lysozyme-like_dom_sf"/>
</dbReference>
<evidence type="ECO:0000256" key="1">
    <source>
        <dbReference type="SAM" id="Coils"/>
    </source>
</evidence>
<protein>
    <recommendedName>
        <fullName evidence="5">Transglycosylase SLT domain-containing protein</fullName>
    </recommendedName>
</protein>
<evidence type="ECO:0000256" key="2">
    <source>
        <dbReference type="SAM" id="SignalP"/>
    </source>
</evidence>
<proteinExistence type="predicted"/>
<evidence type="ECO:0000313" key="3">
    <source>
        <dbReference type="EMBL" id="OGG71530.1"/>
    </source>
</evidence>
<evidence type="ECO:0008006" key="5">
    <source>
        <dbReference type="Google" id="ProtNLM"/>
    </source>
</evidence>
<dbReference type="Gene3D" id="1.10.530.10">
    <property type="match status" value="1"/>
</dbReference>
<dbReference type="Proteomes" id="UP000179115">
    <property type="component" value="Unassembled WGS sequence"/>
</dbReference>
<comment type="caution">
    <text evidence="3">The sequence shown here is derived from an EMBL/GenBank/DDBJ whole genome shotgun (WGS) entry which is preliminary data.</text>
</comment>
<keyword evidence="1" id="KW-0175">Coiled coil</keyword>
<feature type="coiled-coil region" evidence="1">
    <location>
        <begin position="35"/>
        <end position="69"/>
    </location>
</feature>
<evidence type="ECO:0000313" key="4">
    <source>
        <dbReference type="Proteomes" id="UP000179115"/>
    </source>
</evidence>
<dbReference type="AlphaFoldDB" id="A0A1F6ED45"/>
<dbReference type="STRING" id="1798508.A3A35_02980"/>
<organism evidence="3 4">
    <name type="scientific">Candidatus Kaiserbacteria bacterium RIFCSPLOWO2_01_FULL_51_21</name>
    <dbReference type="NCBI Taxonomy" id="1798508"/>
    <lineage>
        <taxon>Bacteria</taxon>
        <taxon>Candidatus Kaiseribacteriota</taxon>
    </lineage>
</organism>
<feature type="signal peptide" evidence="2">
    <location>
        <begin position="1"/>
        <end position="30"/>
    </location>
</feature>
<dbReference type="EMBL" id="MFLV01000016">
    <property type="protein sequence ID" value="OGG71530.1"/>
    <property type="molecule type" value="Genomic_DNA"/>
</dbReference>
<accession>A0A1F6ED45</accession>
<gene>
    <name evidence="3" type="ORF">A3A35_02980</name>
</gene>
<reference evidence="3 4" key="1">
    <citation type="journal article" date="2016" name="Nat. Commun.">
        <title>Thousands of microbial genomes shed light on interconnected biogeochemical processes in an aquifer system.</title>
        <authorList>
            <person name="Anantharaman K."/>
            <person name="Brown C.T."/>
            <person name="Hug L.A."/>
            <person name="Sharon I."/>
            <person name="Castelle C.J."/>
            <person name="Probst A.J."/>
            <person name="Thomas B.C."/>
            <person name="Singh A."/>
            <person name="Wilkins M.J."/>
            <person name="Karaoz U."/>
            <person name="Brodie E.L."/>
            <person name="Williams K.H."/>
            <person name="Hubbard S.S."/>
            <person name="Banfield J.F."/>
        </authorList>
    </citation>
    <scope>NUCLEOTIDE SEQUENCE [LARGE SCALE GENOMIC DNA]</scope>
</reference>
<feature type="chain" id="PRO_5009524115" description="Transglycosylase SLT domain-containing protein" evidence="2">
    <location>
        <begin position="31"/>
        <end position="440"/>
    </location>
</feature>